<evidence type="ECO:0008006" key="3">
    <source>
        <dbReference type="Google" id="ProtNLM"/>
    </source>
</evidence>
<reference evidence="1 2" key="1">
    <citation type="submission" date="2023-11" db="EMBL/GenBank/DDBJ databases">
        <title>Actinomadura monticuli sp. nov., isolated from volcanic ash.</title>
        <authorList>
            <person name="Lee S.D."/>
            <person name="Yang H."/>
            <person name="Kim I.S."/>
        </authorList>
    </citation>
    <scope>NUCLEOTIDE SEQUENCE [LARGE SCALE GENOMIC DNA]</scope>
    <source>
        <strain evidence="1 2">DLS-62</strain>
    </source>
</reference>
<dbReference type="Proteomes" id="UP001569963">
    <property type="component" value="Unassembled WGS sequence"/>
</dbReference>
<protein>
    <recommendedName>
        <fullName evidence="3">SMI1/KNR4 family protein</fullName>
    </recommendedName>
</protein>
<evidence type="ECO:0000313" key="1">
    <source>
        <dbReference type="EMBL" id="MFA1538471.1"/>
    </source>
</evidence>
<accession>A0ABV4Q741</accession>
<proteinExistence type="predicted"/>
<evidence type="ECO:0000313" key="2">
    <source>
        <dbReference type="Proteomes" id="UP001569963"/>
    </source>
</evidence>
<name>A0ABV4Q741_9ACTN</name>
<comment type="caution">
    <text evidence="1">The sequence shown here is derived from an EMBL/GenBank/DDBJ whole genome shotgun (WGS) entry which is preliminary data.</text>
</comment>
<gene>
    <name evidence="1" type="ORF">SM611_05965</name>
</gene>
<dbReference type="EMBL" id="JAXCEI010000002">
    <property type="protein sequence ID" value="MFA1538471.1"/>
    <property type="molecule type" value="Genomic_DNA"/>
</dbReference>
<dbReference type="RefSeq" id="WP_371947856.1">
    <property type="nucleotide sequence ID" value="NZ_JAXCEI010000002.1"/>
</dbReference>
<sequence>MSRKRDRAAPDALDPRRFTIAEYRRQVLARRRVLPGELAGCSPGEIDTLMYTQQVGRVPWLYREFLGAMGKNPHPLMGTVEWSYPDLRQAKDEVIGDLRSDGVDTSFLDDALVIGLGSGHFIFYIPGASTAPDDPPVWTTSDGSDRKQIHATFREFLLSILDGDGHPVEIK</sequence>
<keyword evidence="2" id="KW-1185">Reference proteome</keyword>
<organism evidence="1 2">
    <name type="scientific">Actinomadura monticuli</name>
    <dbReference type="NCBI Taxonomy" id="3097367"/>
    <lineage>
        <taxon>Bacteria</taxon>
        <taxon>Bacillati</taxon>
        <taxon>Actinomycetota</taxon>
        <taxon>Actinomycetes</taxon>
        <taxon>Streptosporangiales</taxon>
        <taxon>Thermomonosporaceae</taxon>
        <taxon>Actinomadura</taxon>
    </lineage>
</organism>